<dbReference type="SUPFAM" id="SSF55826">
    <property type="entry name" value="YbaK/ProRS associated domain"/>
    <property type="match status" value="1"/>
</dbReference>
<dbReference type="InterPro" id="IPR007214">
    <property type="entry name" value="YbaK/aa-tRNA-synth-assoc-dom"/>
</dbReference>
<organism evidence="4 5">
    <name type="scientific">Secundilactobacillus collinoides DSM 20515 = JCM 1123</name>
    <dbReference type="NCBI Taxonomy" id="1423733"/>
    <lineage>
        <taxon>Bacteria</taxon>
        <taxon>Bacillati</taxon>
        <taxon>Bacillota</taxon>
        <taxon>Bacilli</taxon>
        <taxon>Lactobacillales</taxon>
        <taxon>Lactobacillaceae</taxon>
        <taxon>Secundilactobacillus</taxon>
    </lineage>
</organism>
<dbReference type="PANTHER" id="PTHR31423">
    <property type="entry name" value="YBAK DOMAIN-CONTAINING PROTEIN"/>
    <property type="match status" value="1"/>
</dbReference>
<evidence type="ECO:0000313" key="5">
    <source>
        <dbReference type="Proteomes" id="UP000051845"/>
    </source>
</evidence>
<protein>
    <recommendedName>
        <fullName evidence="3">YbaK/aminoacyl-tRNA synthetase-associated domain-containing protein</fullName>
    </recommendedName>
</protein>
<evidence type="ECO:0000256" key="1">
    <source>
        <dbReference type="ARBA" id="ARBA00010201"/>
    </source>
</evidence>
<dbReference type="EMBL" id="AYYR01000056">
    <property type="protein sequence ID" value="KRM75123.1"/>
    <property type="molecule type" value="Genomic_DNA"/>
</dbReference>
<dbReference type="InterPro" id="IPR040285">
    <property type="entry name" value="ProX/PRXD1"/>
</dbReference>
<evidence type="ECO:0000256" key="2">
    <source>
        <dbReference type="ARBA" id="ARBA00022917"/>
    </source>
</evidence>
<proteinExistence type="inferred from homology"/>
<dbReference type="AlphaFoldDB" id="A0A0R2BHV5"/>
<keyword evidence="2" id="KW-0648">Protein biosynthesis</keyword>
<dbReference type="GO" id="GO:0006412">
    <property type="term" value="P:translation"/>
    <property type="evidence" value="ECO:0007669"/>
    <property type="project" value="UniProtKB-KW"/>
</dbReference>
<evidence type="ECO:0000259" key="3">
    <source>
        <dbReference type="Pfam" id="PF04073"/>
    </source>
</evidence>
<reference evidence="4 5" key="1">
    <citation type="journal article" date="2015" name="Genome Announc.">
        <title>Expanding the biotechnology potential of lactobacilli through comparative genomics of 213 strains and associated genera.</title>
        <authorList>
            <person name="Sun Z."/>
            <person name="Harris H.M."/>
            <person name="McCann A."/>
            <person name="Guo C."/>
            <person name="Argimon S."/>
            <person name="Zhang W."/>
            <person name="Yang X."/>
            <person name="Jeffery I.B."/>
            <person name="Cooney J.C."/>
            <person name="Kagawa T.F."/>
            <person name="Liu W."/>
            <person name="Song Y."/>
            <person name="Salvetti E."/>
            <person name="Wrobel A."/>
            <person name="Rasinkangas P."/>
            <person name="Parkhill J."/>
            <person name="Rea M.C."/>
            <person name="O'Sullivan O."/>
            <person name="Ritari J."/>
            <person name="Douillard F.P."/>
            <person name="Paul Ross R."/>
            <person name="Yang R."/>
            <person name="Briner A.E."/>
            <person name="Felis G.E."/>
            <person name="de Vos W.M."/>
            <person name="Barrangou R."/>
            <person name="Klaenhammer T.R."/>
            <person name="Caufield P.W."/>
            <person name="Cui Y."/>
            <person name="Zhang H."/>
            <person name="O'Toole P.W."/>
        </authorList>
    </citation>
    <scope>NUCLEOTIDE SEQUENCE [LARGE SCALE GENOMIC DNA]</scope>
    <source>
        <strain evidence="4 5">DSM 20515</strain>
    </source>
</reference>
<dbReference type="Gene3D" id="3.90.960.10">
    <property type="entry name" value="YbaK/aminoacyl-tRNA synthetase-associated domain"/>
    <property type="match status" value="1"/>
</dbReference>
<dbReference type="InterPro" id="IPR036754">
    <property type="entry name" value="YbaK/aa-tRNA-synt-asso_dom_sf"/>
</dbReference>
<feature type="domain" description="YbaK/aminoacyl-tRNA synthetase-associated" evidence="3">
    <location>
        <begin position="37"/>
        <end position="144"/>
    </location>
</feature>
<comment type="caution">
    <text evidence="4">The sequence shown here is derived from an EMBL/GenBank/DDBJ whole genome shotgun (WGS) entry which is preliminary data.</text>
</comment>
<sequence>MPSPAESVYRFLNAFNLPYEVISHKPIYTVADIDFSTPGSQVKNLLLQSRRGNIYLAILPDDKRADLKQIASQLHEKRLHFVSPEQLYQLMRLQPGTVTPFGLLNDRDHQVHVLIDDSIDRQAPIGFHPNVNDATLILSFHDLLTVLHLLGYQPVWLALSTTK</sequence>
<dbReference type="Pfam" id="PF04073">
    <property type="entry name" value="tRNA_edit"/>
    <property type="match status" value="1"/>
</dbReference>
<dbReference type="GO" id="GO:0002161">
    <property type="term" value="F:aminoacyl-tRNA deacylase activity"/>
    <property type="evidence" value="ECO:0007669"/>
    <property type="project" value="InterPro"/>
</dbReference>
<dbReference type="Proteomes" id="UP000051845">
    <property type="component" value="Unassembled WGS sequence"/>
</dbReference>
<dbReference type="PATRIC" id="fig|1423733.4.peg.2694"/>
<evidence type="ECO:0000313" key="4">
    <source>
        <dbReference type="EMBL" id="KRM75123.1"/>
    </source>
</evidence>
<dbReference type="PANTHER" id="PTHR31423:SF3">
    <property type="entry name" value="PROLYL-TRNA SYNTHETASE ASSOCIATED DOMAIN-CONTAINING PROTEIN 1-RELATED"/>
    <property type="match status" value="1"/>
</dbReference>
<gene>
    <name evidence="4" type="ORF">FC82_GL002580</name>
</gene>
<name>A0A0R2BHV5_SECCO</name>
<comment type="similarity">
    <text evidence="1">Belongs to the PRORSD1 family.</text>
</comment>
<dbReference type="RefSeq" id="WP_054762482.1">
    <property type="nucleotide sequence ID" value="NZ_AYYR01000056.1"/>
</dbReference>
<accession>A0A0R2BHV5</accession>